<name>A0ABN7WJQ0_GIGMA</name>
<evidence type="ECO:0000313" key="1">
    <source>
        <dbReference type="EMBL" id="CAG8833659.1"/>
    </source>
</evidence>
<sequence>DEDWCIADSQPTNIAVNALNANNGTTVVVASILSVKLYGG</sequence>
<proteinExistence type="predicted"/>
<dbReference type="Proteomes" id="UP000789901">
    <property type="component" value="Unassembled WGS sequence"/>
</dbReference>
<accession>A0ABN7WJQ0</accession>
<organism evidence="1 2">
    <name type="scientific">Gigaspora margarita</name>
    <dbReference type="NCBI Taxonomy" id="4874"/>
    <lineage>
        <taxon>Eukaryota</taxon>
        <taxon>Fungi</taxon>
        <taxon>Fungi incertae sedis</taxon>
        <taxon>Mucoromycota</taxon>
        <taxon>Glomeromycotina</taxon>
        <taxon>Glomeromycetes</taxon>
        <taxon>Diversisporales</taxon>
        <taxon>Gigasporaceae</taxon>
        <taxon>Gigaspora</taxon>
    </lineage>
</organism>
<feature type="non-terminal residue" evidence="1">
    <location>
        <position position="1"/>
    </location>
</feature>
<comment type="caution">
    <text evidence="1">The sequence shown here is derived from an EMBL/GenBank/DDBJ whole genome shotgun (WGS) entry which is preliminary data.</text>
</comment>
<protein>
    <submittedName>
        <fullName evidence="1">918_t:CDS:1</fullName>
    </submittedName>
</protein>
<evidence type="ECO:0000313" key="2">
    <source>
        <dbReference type="Proteomes" id="UP000789901"/>
    </source>
</evidence>
<keyword evidence="2" id="KW-1185">Reference proteome</keyword>
<dbReference type="EMBL" id="CAJVQB010047840">
    <property type="protein sequence ID" value="CAG8833659.1"/>
    <property type="molecule type" value="Genomic_DNA"/>
</dbReference>
<reference evidence="1 2" key="1">
    <citation type="submission" date="2021-06" db="EMBL/GenBank/DDBJ databases">
        <authorList>
            <person name="Kallberg Y."/>
            <person name="Tangrot J."/>
            <person name="Rosling A."/>
        </authorList>
    </citation>
    <scope>NUCLEOTIDE SEQUENCE [LARGE SCALE GENOMIC DNA]</scope>
    <source>
        <strain evidence="1 2">120-4 pot B 10/14</strain>
    </source>
</reference>
<gene>
    <name evidence="1" type="ORF">GMARGA_LOCUS31662</name>
</gene>